<dbReference type="EMBL" id="BOSL01000026">
    <property type="protein sequence ID" value="GIP55966.1"/>
    <property type="molecule type" value="Genomic_DNA"/>
</dbReference>
<dbReference type="Proteomes" id="UP000679992">
    <property type="component" value="Unassembled WGS sequence"/>
</dbReference>
<keyword evidence="2" id="KW-1185">Reference proteome</keyword>
<gene>
    <name evidence="1" type="ORF">J42TS3_50010</name>
</gene>
<dbReference type="Pfam" id="PF10844">
    <property type="entry name" value="DUF2577"/>
    <property type="match status" value="1"/>
</dbReference>
<sequence length="113" mass="12557">MSLANLIKQLGTDAVGASSPVAVLFGSVTKTNPLEILIDQRFTLDEDFLIMPERLTRYEVDLKHKHGTTGEDTKDALDEKIVIREGLQVGDPVLLLRVQGGQRYVVWDKVVNP</sequence>
<name>A0ABQ4MJ12_9BACL</name>
<organism evidence="1 2">
    <name type="scientific">Paenibacillus vini</name>
    <dbReference type="NCBI Taxonomy" id="1476024"/>
    <lineage>
        <taxon>Bacteria</taxon>
        <taxon>Bacillati</taxon>
        <taxon>Bacillota</taxon>
        <taxon>Bacilli</taxon>
        <taxon>Bacillales</taxon>
        <taxon>Paenibacillaceae</taxon>
        <taxon>Paenibacillus</taxon>
    </lineage>
</organism>
<evidence type="ECO:0008006" key="3">
    <source>
        <dbReference type="Google" id="ProtNLM"/>
    </source>
</evidence>
<dbReference type="InterPro" id="IPR022555">
    <property type="entry name" value="DUF2577"/>
</dbReference>
<protein>
    <recommendedName>
        <fullName evidence="3">DUF2577 domain-containing protein</fullName>
    </recommendedName>
</protein>
<dbReference type="RefSeq" id="WP_213656712.1">
    <property type="nucleotide sequence ID" value="NZ_BOSL01000026.1"/>
</dbReference>
<comment type="caution">
    <text evidence="1">The sequence shown here is derived from an EMBL/GenBank/DDBJ whole genome shotgun (WGS) entry which is preliminary data.</text>
</comment>
<evidence type="ECO:0000313" key="1">
    <source>
        <dbReference type="EMBL" id="GIP55966.1"/>
    </source>
</evidence>
<reference evidence="1 2" key="1">
    <citation type="submission" date="2021-03" db="EMBL/GenBank/DDBJ databases">
        <title>Antimicrobial resistance genes in bacteria isolated from Japanese honey, and their potential for conferring macrolide and lincosamide resistance in the American foulbrood pathogen Paenibacillus larvae.</title>
        <authorList>
            <person name="Okamoto M."/>
            <person name="Kumagai M."/>
            <person name="Kanamori H."/>
            <person name="Takamatsu D."/>
        </authorList>
    </citation>
    <scope>NUCLEOTIDE SEQUENCE [LARGE SCALE GENOMIC DNA]</scope>
    <source>
        <strain evidence="1 2">J42TS3</strain>
    </source>
</reference>
<evidence type="ECO:0000313" key="2">
    <source>
        <dbReference type="Proteomes" id="UP000679992"/>
    </source>
</evidence>
<accession>A0ABQ4MJ12</accession>
<proteinExistence type="predicted"/>